<feature type="region of interest" description="Disordered" evidence="2">
    <location>
        <begin position="311"/>
        <end position="332"/>
    </location>
</feature>
<dbReference type="Pfam" id="PF18144">
    <property type="entry name" value="SMODS"/>
    <property type="match status" value="1"/>
</dbReference>
<dbReference type="InterPro" id="IPR043519">
    <property type="entry name" value="NT_sf"/>
</dbReference>
<keyword evidence="4" id="KW-1185">Reference proteome</keyword>
<gene>
    <name evidence="3" type="ORF">KL859_29230</name>
</gene>
<evidence type="ECO:0000313" key="3">
    <source>
        <dbReference type="EMBL" id="MBU8826948.1"/>
    </source>
</evidence>
<dbReference type="RefSeq" id="WP_073677396.1">
    <property type="nucleotide sequence ID" value="NZ_JAHBOL010000038.1"/>
</dbReference>
<dbReference type="CDD" id="cd05400">
    <property type="entry name" value="NT_2-5OAS_ClassI-CCAase"/>
    <property type="match status" value="1"/>
</dbReference>
<dbReference type="InterPro" id="IPR006116">
    <property type="entry name" value="NT_2-5OAS_ClassI-CCAase"/>
</dbReference>
<dbReference type="EMBL" id="JAHBOM010000032">
    <property type="protein sequence ID" value="MBU8826948.1"/>
    <property type="molecule type" value="Genomic_DNA"/>
</dbReference>
<evidence type="ECO:0000313" key="4">
    <source>
        <dbReference type="Proteomes" id="UP000696413"/>
    </source>
</evidence>
<dbReference type="Gene3D" id="3.30.460.10">
    <property type="entry name" value="Beta Polymerase, domain 2"/>
    <property type="match status" value="1"/>
</dbReference>
<evidence type="ECO:0000256" key="1">
    <source>
        <dbReference type="ARBA" id="ARBA00023118"/>
    </source>
</evidence>
<reference evidence="3 4" key="1">
    <citation type="submission" date="2021-05" db="EMBL/GenBank/DDBJ databases">
        <title>Draft Genome Sequences of Clinical Respiratory Isolates of Mycobacterium goodii Recovered in Ireland.</title>
        <authorList>
            <person name="Flanagan P.R."/>
            <person name="Mok S."/>
            <person name="Roycroft E."/>
            <person name="Rogers T.R."/>
            <person name="Fitzgibbon M."/>
        </authorList>
    </citation>
    <scope>NUCLEOTIDE SEQUENCE [LARGE SCALE GENOMIC DNA]</scope>
    <source>
        <strain evidence="3 4">14IE55</strain>
    </source>
</reference>
<proteinExistence type="predicted"/>
<organism evidence="3 4">
    <name type="scientific">Mycolicibacterium goodii</name>
    <name type="common">Mycobacterium goodii</name>
    <dbReference type="NCBI Taxonomy" id="134601"/>
    <lineage>
        <taxon>Bacteria</taxon>
        <taxon>Bacillati</taxon>
        <taxon>Actinomycetota</taxon>
        <taxon>Actinomycetes</taxon>
        <taxon>Mycobacteriales</taxon>
        <taxon>Mycobacteriaceae</taxon>
        <taxon>Mycolicibacterium</taxon>
    </lineage>
</organism>
<sequence>MTELATCFRDALATIEPDEDKDNAADAHAEVREVLTADAGLKEWGIDPVLIGSYARHVSIKHVKDVDVFARLSEADDSVGPGAVLDAFEEVLKDEYEERVERQYRSIKVDFPDFGLTVDAVPARPCGDDWEIPNKPEDAQRARWVKTNPLKLNSLTTDLNSEFLLNDAGIYVPIVKLVRQVRRTWLGDQPGGLFFELMTYWFFENEKPSALSVAEYLAVALEGIAEMLPTVASDGLDDPTLNGEKISTKATASDLATATERIEEAAEVARDALDDPDDCTSAVKWRGLLGVTSAGDEIFPLPSFCNADGTHKRAASITPGSTRVPAGDDRYA</sequence>
<comment type="caution">
    <text evidence="3">The sequence shown here is derived from an EMBL/GenBank/DDBJ whole genome shotgun (WGS) entry which is preliminary data.</text>
</comment>
<name>A0ABS6HWA3_MYCGD</name>
<keyword evidence="1" id="KW-0051">Antiviral defense</keyword>
<dbReference type="Proteomes" id="UP000696413">
    <property type="component" value="Unassembled WGS sequence"/>
</dbReference>
<accession>A0ABS6HWA3</accession>
<evidence type="ECO:0000256" key="2">
    <source>
        <dbReference type="SAM" id="MobiDB-lite"/>
    </source>
</evidence>
<protein>
    <submittedName>
        <fullName evidence="3">Nucleotidyltransferase</fullName>
    </submittedName>
</protein>
<dbReference type="SUPFAM" id="SSF81301">
    <property type="entry name" value="Nucleotidyltransferase"/>
    <property type="match status" value="1"/>
</dbReference>